<reference evidence="1" key="1">
    <citation type="submission" date="2012-09" db="EMBL/GenBank/DDBJ databases">
        <authorList>
            <person name="Martin A.A."/>
        </authorList>
    </citation>
    <scope>NUCLEOTIDE SEQUENCE</scope>
</reference>
<organism evidence="1 2">
    <name type="scientific">Angiostrongylus cantonensis</name>
    <name type="common">Rat lungworm</name>
    <dbReference type="NCBI Taxonomy" id="6313"/>
    <lineage>
        <taxon>Eukaryota</taxon>
        <taxon>Metazoa</taxon>
        <taxon>Ecdysozoa</taxon>
        <taxon>Nematoda</taxon>
        <taxon>Chromadorea</taxon>
        <taxon>Rhabditida</taxon>
        <taxon>Rhabditina</taxon>
        <taxon>Rhabditomorpha</taxon>
        <taxon>Strongyloidea</taxon>
        <taxon>Metastrongylidae</taxon>
        <taxon>Angiostrongylus</taxon>
    </lineage>
</organism>
<dbReference type="WBParaSite" id="ACAC_0000623601-mRNA-1">
    <property type="protein sequence ID" value="ACAC_0000623601-mRNA-1"/>
    <property type="gene ID" value="ACAC_0000623601"/>
</dbReference>
<sequence length="77" mass="8991">MVRFEDYHQGVSSLQLSEQMFYLKQFVTSGVFKRHVEQVRRQAIESLLENILEYSIAAITYGVPNVTPQHFPHQHAD</sequence>
<reference evidence="2" key="2">
    <citation type="submission" date="2017-02" db="UniProtKB">
        <authorList>
            <consortium name="WormBaseParasite"/>
        </authorList>
    </citation>
    <scope>IDENTIFICATION</scope>
</reference>
<proteinExistence type="predicted"/>
<dbReference type="Proteomes" id="UP000035642">
    <property type="component" value="Unassembled WGS sequence"/>
</dbReference>
<name>A0A0K0D841_ANGCA</name>
<dbReference type="AlphaFoldDB" id="A0A0K0D841"/>
<accession>A0A0K0D841</accession>
<keyword evidence="1" id="KW-1185">Reference proteome</keyword>
<protein>
    <submittedName>
        <fullName evidence="2">TetR family transcriptional regulator</fullName>
    </submittedName>
</protein>
<evidence type="ECO:0000313" key="1">
    <source>
        <dbReference type="Proteomes" id="UP000035642"/>
    </source>
</evidence>
<evidence type="ECO:0000313" key="2">
    <source>
        <dbReference type="WBParaSite" id="ACAC_0000623601-mRNA-1"/>
    </source>
</evidence>